<sequence length="80" mass="8620">MATELDDVVAPLSSAHFYQALAEGQSGRRRASAGVTARHDLRHVRHRHAAGTVGAVNVFHGENAPPNGRLFIHRPTPHPA</sequence>
<dbReference type="Proteomes" id="UP001064971">
    <property type="component" value="Plasmid pDAETH-1"/>
</dbReference>
<geneLocation type="plasmid" evidence="1 2">
    <name>pDAETH-1</name>
</geneLocation>
<name>A0ABM8AJ96_9DEIO</name>
<dbReference type="EMBL" id="AP026561">
    <property type="protein sequence ID" value="BDP43893.1"/>
    <property type="molecule type" value="Genomic_DNA"/>
</dbReference>
<organism evidence="1 2">
    <name type="scientific">Deinococcus aetherius</name>
    <dbReference type="NCBI Taxonomy" id="200252"/>
    <lineage>
        <taxon>Bacteria</taxon>
        <taxon>Thermotogati</taxon>
        <taxon>Deinococcota</taxon>
        <taxon>Deinococci</taxon>
        <taxon>Deinococcales</taxon>
        <taxon>Deinococcaceae</taxon>
        <taxon>Deinococcus</taxon>
    </lineage>
</organism>
<protein>
    <submittedName>
        <fullName evidence="1">Uncharacterized protein</fullName>
    </submittedName>
</protein>
<keyword evidence="2" id="KW-1185">Reference proteome</keyword>
<reference evidence="1" key="1">
    <citation type="submission" date="2022-07" db="EMBL/GenBank/DDBJ databases">
        <title>Complete Genome Sequence of the Radioresistant Bacterium Deinococcus aetherius ST0316, Isolated from the Air Dust collected in Lower Stratosphere above Japan.</title>
        <authorList>
            <person name="Satoh K."/>
            <person name="Hagiwara K."/>
            <person name="Katsumata K."/>
            <person name="Kubo A."/>
            <person name="Yokobori S."/>
            <person name="Yamagishi A."/>
            <person name="Oono Y."/>
            <person name="Narumi I."/>
        </authorList>
    </citation>
    <scope>NUCLEOTIDE SEQUENCE</scope>
    <source>
        <strain evidence="1">ST0316</strain>
        <plasmid evidence="1">pDAETH-1</plasmid>
    </source>
</reference>
<evidence type="ECO:0000313" key="1">
    <source>
        <dbReference type="EMBL" id="BDP43893.1"/>
    </source>
</evidence>
<evidence type="ECO:0000313" key="2">
    <source>
        <dbReference type="Proteomes" id="UP001064971"/>
    </source>
</evidence>
<accession>A0ABM8AJ96</accession>
<keyword evidence="1" id="KW-0614">Plasmid</keyword>
<proteinExistence type="predicted"/>
<gene>
    <name evidence="1" type="ORF">DAETH_38620</name>
</gene>